<name>A0A4Y2FBE7_ARAVE</name>
<evidence type="ECO:0000313" key="2">
    <source>
        <dbReference type="Proteomes" id="UP000499080"/>
    </source>
</evidence>
<accession>A0A4Y2FBE7</accession>
<reference evidence="1 2" key="1">
    <citation type="journal article" date="2019" name="Sci. Rep.">
        <title>Orb-weaving spider Araneus ventricosus genome elucidates the spidroin gene catalogue.</title>
        <authorList>
            <person name="Kono N."/>
            <person name="Nakamura H."/>
            <person name="Ohtoshi R."/>
            <person name="Moran D.A.P."/>
            <person name="Shinohara A."/>
            <person name="Yoshida Y."/>
            <person name="Fujiwara M."/>
            <person name="Mori M."/>
            <person name="Tomita M."/>
            <person name="Arakawa K."/>
        </authorList>
    </citation>
    <scope>NUCLEOTIDE SEQUENCE [LARGE SCALE GENOMIC DNA]</scope>
</reference>
<dbReference type="AlphaFoldDB" id="A0A4Y2FBE7"/>
<keyword evidence="2" id="KW-1185">Reference proteome</keyword>
<dbReference type="Proteomes" id="UP000499080">
    <property type="component" value="Unassembled WGS sequence"/>
</dbReference>
<organism evidence="1 2">
    <name type="scientific">Araneus ventricosus</name>
    <name type="common">Orbweaver spider</name>
    <name type="synonym">Epeira ventricosa</name>
    <dbReference type="NCBI Taxonomy" id="182803"/>
    <lineage>
        <taxon>Eukaryota</taxon>
        <taxon>Metazoa</taxon>
        <taxon>Ecdysozoa</taxon>
        <taxon>Arthropoda</taxon>
        <taxon>Chelicerata</taxon>
        <taxon>Arachnida</taxon>
        <taxon>Araneae</taxon>
        <taxon>Araneomorphae</taxon>
        <taxon>Entelegynae</taxon>
        <taxon>Araneoidea</taxon>
        <taxon>Araneidae</taxon>
        <taxon>Araneus</taxon>
    </lineage>
</organism>
<protein>
    <submittedName>
        <fullName evidence="1">Uncharacterized protein</fullName>
    </submittedName>
</protein>
<gene>
    <name evidence="1" type="ORF">AVEN_239855_1</name>
</gene>
<proteinExistence type="predicted"/>
<evidence type="ECO:0000313" key="1">
    <source>
        <dbReference type="EMBL" id="GBM37709.1"/>
    </source>
</evidence>
<dbReference type="EMBL" id="BGPR01000848">
    <property type="protein sequence ID" value="GBM37709.1"/>
    <property type="molecule type" value="Genomic_DNA"/>
</dbReference>
<comment type="caution">
    <text evidence="1">The sequence shown here is derived from an EMBL/GenBank/DDBJ whole genome shotgun (WGS) entry which is preliminary data.</text>
</comment>
<sequence length="118" mass="12973">MEAQQDGSAGVAKAALVDPHLHPPLFEKPPAEKVPTLSSLIQNTKLLFILNCFIIWATFSTGRADLVVRPQLRGRRSPGCIFTNPTLIELRQEIGQNDWLASPRADDVVLSSRASAFH</sequence>